<organism evidence="7 8">
    <name type="scientific">Roseibacillus persicicus</name>
    <dbReference type="NCBI Taxonomy" id="454148"/>
    <lineage>
        <taxon>Bacteria</taxon>
        <taxon>Pseudomonadati</taxon>
        <taxon>Verrucomicrobiota</taxon>
        <taxon>Verrucomicrobiia</taxon>
        <taxon>Verrucomicrobiales</taxon>
        <taxon>Verrucomicrobiaceae</taxon>
        <taxon>Roseibacillus</taxon>
    </lineage>
</organism>
<reference evidence="7" key="1">
    <citation type="journal article" date="2014" name="Int. J. Syst. Evol. Microbiol.">
        <title>Complete genome sequence of Corynebacterium casei LMG S-19264T (=DSM 44701T), isolated from a smear-ripened cheese.</title>
        <authorList>
            <consortium name="US DOE Joint Genome Institute (JGI-PGF)"/>
            <person name="Walter F."/>
            <person name="Albersmeier A."/>
            <person name="Kalinowski J."/>
            <person name="Ruckert C."/>
        </authorList>
    </citation>
    <scope>NUCLEOTIDE SEQUENCE</scope>
    <source>
        <strain evidence="7">KCTC 12988</strain>
    </source>
</reference>
<feature type="transmembrane region" description="Helical" evidence="5">
    <location>
        <begin position="40"/>
        <end position="60"/>
    </location>
</feature>
<feature type="transmembrane region" description="Helical" evidence="5">
    <location>
        <begin position="120"/>
        <end position="140"/>
    </location>
</feature>
<gene>
    <name evidence="7" type="ORF">GCM10007100_17090</name>
</gene>
<evidence type="ECO:0000313" key="8">
    <source>
        <dbReference type="Proteomes" id="UP000644507"/>
    </source>
</evidence>
<keyword evidence="8" id="KW-1185">Reference proteome</keyword>
<dbReference type="PANTHER" id="PTHR38480">
    <property type="entry name" value="SLR0254 PROTEIN"/>
    <property type="match status" value="1"/>
</dbReference>
<feature type="domain" description="RDD" evidence="6">
    <location>
        <begin position="26"/>
        <end position="152"/>
    </location>
</feature>
<dbReference type="Proteomes" id="UP000644507">
    <property type="component" value="Unassembled WGS sequence"/>
</dbReference>
<dbReference type="RefSeq" id="WP_377047483.1">
    <property type="nucleotide sequence ID" value="NZ_JBHLZH010000006.1"/>
</dbReference>
<evidence type="ECO:0000256" key="2">
    <source>
        <dbReference type="ARBA" id="ARBA00022692"/>
    </source>
</evidence>
<keyword evidence="3 5" id="KW-1133">Transmembrane helix</keyword>
<dbReference type="PANTHER" id="PTHR38480:SF1">
    <property type="entry name" value="SLR0254 PROTEIN"/>
    <property type="match status" value="1"/>
</dbReference>
<sequence length="239" mass="26395">MTVASKLDNRREIELAEGVHIHLRPAGLFPRLMARFIDGAIWLLIFIVLSVVLSLSGWLIGDEASQGFLMLLAFVMVWFYDPFFEASKASATPGKMAMKLKVVRRSGAPVGFASGFLRCLLFWIDFLPALGTVGMVSILASRNSQRLGDMVADTLVVYRSPPRVPEVESINAPAVRPGVLLQREEQLAFIEFADRLDRLSPARQNEITAPLAALEAARKSPTTTSFALGVARWLSHQEK</sequence>
<protein>
    <recommendedName>
        <fullName evidence="6">RDD domain-containing protein</fullName>
    </recommendedName>
</protein>
<name>A0A918WJF1_9BACT</name>
<comment type="caution">
    <text evidence="7">The sequence shown here is derived from an EMBL/GenBank/DDBJ whole genome shotgun (WGS) entry which is preliminary data.</text>
</comment>
<keyword evidence="2 5" id="KW-0812">Transmembrane</keyword>
<dbReference type="AlphaFoldDB" id="A0A918WJF1"/>
<evidence type="ECO:0000313" key="7">
    <source>
        <dbReference type="EMBL" id="GHC51453.1"/>
    </source>
</evidence>
<comment type="subcellular location">
    <subcellularLocation>
        <location evidence="1">Membrane</location>
        <topology evidence="1">Multi-pass membrane protein</topology>
    </subcellularLocation>
</comment>
<dbReference type="GO" id="GO:0016020">
    <property type="term" value="C:membrane"/>
    <property type="evidence" value="ECO:0007669"/>
    <property type="project" value="UniProtKB-SubCell"/>
</dbReference>
<dbReference type="Pfam" id="PF06271">
    <property type="entry name" value="RDD"/>
    <property type="match status" value="1"/>
</dbReference>
<evidence type="ECO:0000256" key="4">
    <source>
        <dbReference type="ARBA" id="ARBA00023136"/>
    </source>
</evidence>
<reference evidence="7" key="2">
    <citation type="submission" date="2020-09" db="EMBL/GenBank/DDBJ databases">
        <authorList>
            <person name="Sun Q."/>
            <person name="Kim S."/>
        </authorList>
    </citation>
    <scope>NUCLEOTIDE SEQUENCE</scope>
    <source>
        <strain evidence="7">KCTC 12988</strain>
    </source>
</reference>
<dbReference type="EMBL" id="BMXI01000006">
    <property type="protein sequence ID" value="GHC51453.1"/>
    <property type="molecule type" value="Genomic_DNA"/>
</dbReference>
<keyword evidence="4 5" id="KW-0472">Membrane</keyword>
<proteinExistence type="predicted"/>
<dbReference type="InterPro" id="IPR010432">
    <property type="entry name" value="RDD"/>
</dbReference>
<evidence type="ECO:0000256" key="3">
    <source>
        <dbReference type="ARBA" id="ARBA00022989"/>
    </source>
</evidence>
<accession>A0A918WJF1</accession>
<evidence type="ECO:0000259" key="6">
    <source>
        <dbReference type="Pfam" id="PF06271"/>
    </source>
</evidence>
<evidence type="ECO:0000256" key="1">
    <source>
        <dbReference type="ARBA" id="ARBA00004141"/>
    </source>
</evidence>
<evidence type="ECO:0000256" key="5">
    <source>
        <dbReference type="SAM" id="Phobius"/>
    </source>
</evidence>